<evidence type="ECO:0000256" key="1">
    <source>
        <dbReference type="SAM" id="Coils"/>
    </source>
</evidence>
<accession>A0A409XUC6</accession>
<evidence type="ECO:0000313" key="2">
    <source>
        <dbReference type="EMBL" id="PPQ94296.1"/>
    </source>
</evidence>
<dbReference type="AlphaFoldDB" id="A0A409XUC6"/>
<feature type="coiled-coil region" evidence="1">
    <location>
        <begin position="37"/>
        <end position="64"/>
    </location>
</feature>
<dbReference type="InterPro" id="IPR032675">
    <property type="entry name" value="LRR_dom_sf"/>
</dbReference>
<dbReference type="Proteomes" id="UP000283269">
    <property type="component" value="Unassembled WGS sequence"/>
</dbReference>
<comment type="caution">
    <text evidence="2">The sequence shown here is derived from an EMBL/GenBank/DDBJ whole genome shotgun (WGS) entry which is preliminary data.</text>
</comment>
<dbReference type="OrthoDB" id="2269034at2759"/>
<reference evidence="2 3" key="1">
    <citation type="journal article" date="2018" name="Evol. Lett.">
        <title>Horizontal gene cluster transfer increased hallucinogenic mushroom diversity.</title>
        <authorList>
            <person name="Reynolds H.T."/>
            <person name="Vijayakumar V."/>
            <person name="Gluck-Thaler E."/>
            <person name="Korotkin H.B."/>
            <person name="Matheny P.B."/>
            <person name="Slot J.C."/>
        </authorList>
    </citation>
    <scope>NUCLEOTIDE SEQUENCE [LARGE SCALE GENOMIC DNA]</scope>
    <source>
        <strain evidence="2 3">2631</strain>
    </source>
</reference>
<sequence>MRRHCELCEDPPNIKGIKVYQACEILDGNPCLPCQQHIALETEISVAKEALNNLLARRQNLRTEINYQHDPVIYRLPTELTARIFEAYVEIDPEEPDWETKETGSPLLLGSVCRPWRRIAWSSPQLWSHIHISIPTPEHRRSIDVPQEWIDRSAELPLSIYVKISCCDIWQVASPTGTYLPFIKMVNRYSHRWEDFRIQCYPNLLAMFSGDAQGAPLLRTMCLSIYEWDEVEVEDSYSIDSNESCAKPRPSHVELSRIQFKLVDINWNNITDATFYMNSICLDDCVVLLRQAPQLRNFVINGVEDPEQMGWQEQTFPQEPIIHHGLQRFTFWEYKGNNLELFFNSFAFPALTHLNVRNIADESLSSYIIALFTRSPTPRITHLDVTNAIRYDYQTLINILETTPFLPELSIPDVLTDAETLDFLRFLGATSIFNTSDDPRNHFLPKLQIITYLSAFNTWDVSFWEVLSQLFGPRGIDVHNSTTGRRPLKKISIIMGLDYFEDENPPVCLDREIVERLVELSQSGVIFDLNNSGTDLFKQSIQYHGMSI</sequence>
<keyword evidence="3" id="KW-1185">Reference proteome</keyword>
<dbReference type="EMBL" id="NHYD01000400">
    <property type="protein sequence ID" value="PPQ94296.1"/>
    <property type="molecule type" value="Genomic_DNA"/>
</dbReference>
<dbReference type="STRING" id="93625.A0A409XUC6"/>
<dbReference type="Gene3D" id="3.80.10.10">
    <property type="entry name" value="Ribonuclease Inhibitor"/>
    <property type="match status" value="1"/>
</dbReference>
<name>A0A409XUC6_PSICY</name>
<protein>
    <submittedName>
        <fullName evidence="2">Uncharacterized protein</fullName>
    </submittedName>
</protein>
<organism evidence="2 3">
    <name type="scientific">Psilocybe cyanescens</name>
    <dbReference type="NCBI Taxonomy" id="93625"/>
    <lineage>
        <taxon>Eukaryota</taxon>
        <taxon>Fungi</taxon>
        <taxon>Dikarya</taxon>
        <taxon>Basidiomycota</taxon>
        <taxon>Agaricomycotina</taxon>
        <taxon>Agaricomycetes</taxon>
        <taxon>Agaricomycetidae</taxon>
        <taxon>Agaricales</taxon>
        <taxon>Agaricineae</taxon>
        <taxon>Strophariaceae</taxon>
        <taxon>Psilocybe</taxon>
    </lineage>
</organism>
<evidence type="ECO:0000313" key="3">
    <source>
        <dbReference type="Proteomes" id="UP000283269"/>
    </source>
</evidence>
<keyword evidence="1" id="KW-0175">Coiled coil</keyword>
<gene>
    <name evidence="2" type="ORF">CVT25_004953</name>
</gene>
<dbReference type="InParanoid" id="A0A409XUC6"/>
<dbReference type="Gene3D" id="1.20.1280.50">
    <property type="match status" value="1"/>
</dbReference>
<proteinExistence type="predicted"/>